<feature type="region of interest" description="Disordered" evidence="1">
    <location>
        <begin position="59"/>
        <end position="90"/>
    </location>
</feature>
<organism evidence="2">
    <name type="scientific">Kitasatospora camelliae</name>
    <dbReference type="NCBI Taxonomy" id="3156397"/>
    <lineage>
        <taxon>Bacteria</taxon>
        <taxon>Bacillati</taxon>
        <taxon>Actinomycetota</taxon>
        <taxon>Actinomycetes</taxon>
        <taxon>Kitasatosporales</taxon>
        <taxon>Streptomycetaceae</taxon>
        <taxon>Kitasatospora</taxon>
    </lineage>
</organism>
<dbReference type="KEGG" id="kcm:ABWK59_03265"/>
<dbReference type="AlphaFoldDB" id="A0AAU8JP62"/>
<dbReference type="RefSeq" id="WP_354637764.1">
    <property type="nucleotide sequence ID" value="NZ_CP159872.1"/>
</dbReference>
<protein>
    <submittedName>
        <fullName evidence="2">Uncharacterized protein</fullName>
    </submittedName>
</protein>
<evidence type="ECO:0000313" key="2">
    <source>
        <dbReference type="EMBL" id="XCM78021.1"/>
    </source>
</evidence>
<accession>A0AAU8JP62</accession>
<sequence length="90" mass="9681">MDEEEFMRGRVYGADHDDPDPGPRPGRAYRELVAGPLDGLLLDVTGWTEEELADGAALPTEIGAHGPGGRAHYGPRTGDPARWDWAGDTP</sequence>
<reference evidence="2" key="1">
    <citation type="submission" date="2024-06" db="EMBL/GenBank/DDBJ databases">
        <title>The genome sequences of Kitasatospora sp. strain HUAS MG31.</title>
        <authorList>
            <person name="Mo P."/>
        </authorList>
    </citation>
    <scope>NUCLEOTIDE SEQUENCE</scope>
    <source>
        <strain evidence="2">HUAS MG31</strain>
    </source>
</reference>
<dbReference type="EMBL" id="CP159872">
    <property type="protein sequence ID" value="XCM78021.1"/>
    <property type="molecule type" value="Genomic_DNA"/>
</dbReference>
<name>A0AAU8JP62_9ACTN</name>
<evidence type="ECO:0000256" key="1">
    <source>
        <dbReference type="SAM" id="MobiDB-lite"/>
    </source>
</evidence>
<gene>
    <name evidence="2" type="ORF">ABWK59_03265</name>
</gene>
<proteinExistence type="predicted"/>
<feature type="region of interest" description="Disordered" evidence="1">
    <location>
        <begin position="1"/>
        <end position="27"/>
    </location>
</feature>